<reference evidence="3" key="1">
    <citation type="submission" date="2018-06" db="EMBL/GenBank/DDBJ databases">
        <title>Genome assembly of Danube salmon.</title>
        <authorList>
            <person name="Macqueen D.J."/>
            <person name="Gundappa M.K."/>
        </authorList>
    </citation>
    <scope>NUCLEOTIDE SEQUENCE [LARGE SCALE GENOMIC DNA]</scope>
</reference>
<dbReference type="Gene3D" id="3.40.30.10">
    <property type="entry name" value="Glutaredoxin"/>
    <property type="match status" value="1"/>
</dbReference>
<accession>A0A4W5P916</accession>
<dbReference type="Ensembl" id="ENSHHUT00000061911.1">
    <property type="protein sequence ID" value="ENSHHUP00000059862.1"/>
    <property type="gene ID" value="ENSHHUG00000035532.1"/>
</dbReference>
<dbReference type="GO" id="GO:0016491">
    <property type="term" value="F:oxidoreductase activity"/>
    <property type="evidence" value="ECO:0007669"/>
    <property type="project" value="InterPro"/>
</dbReference>
<dbReference type="InterPro" id="IPR000866">
    <property type="entry name" value="AhpC/TSA"/>
</dbReference>
<dbReference type="GO" id="GO:0005829">
    <property type="term" value="C:cytosol"/>
    <property type="evidence" value="ECO:0007669"/>
    <property type="project" value="TreeGrafter"/>
</dbReference>
<dbReference type="PANTHER" id="PTHR43503:SF4">
    <property type="entry name" value="PEROXIREDOXIN-6"/>
    <property type="match status" value="1"/>
</dbReference>
<dbReference type="Pfam" id="PF00578">
    <property type="entry name" value="AhpC-TSA"/>
    <property type="match status" value="1"/>
</dbReference>
<proteinExistence type="predicted"/>
<organism evidence="2 3">
    <name type="scientific">Hucho hucho</name>
    <name type="common">huchen</name>
    <dbReference type="NCBI Taxonomy" id="62062"/>
    <lineage>
        <taxon>Eukaryota</taxon>
        <taxon>Metazoa</taxon>
        <taxon>Chordata</taxon>
        <taxon>Craniata</taxon>
        <taxon>Vertebrata</taxon>
        <taxon>Euteleostomi</taxon>
        <taxon>Actinopterygii</taxon>
        <taxon>Neopterygii</taxon>
        <taxon>Teleostei</taxon>
        <taxon>Protacanthopterygii</taxon>
        <taxon>Salmoniformes</taxon>
        <taxon>Salmonidae</taxon>
        <taxon>Salmoninae</taxon>
        <taxon>Hucho</taxon>
    </lineage>
</organism>
<reference evidence="2" key="2">
    <citation type="submission" date="2025-08" db="UniProtKB">
        <authorList>
            <consortium name="Ensembl"/>
        </authorList>
    </citation>
    <scope>IDENTIFICATION</scope>
</reference>
<dbReference type="Gene3D" id="3.30.1020.10">
    <property type="entry name" value="Antioxidant, Horf6, Chain A, domain2"/>
    <property type="match status" value="1"/>
</dbReference>
<dbReference type="STRING" id="62062.ENSHHUP00000059862"/>
<name>A0A4W5P916_9TELE</name>
<dbReference type="GO" id="GO:0005739">
    <property type="term" value="C:mitochondrion"/>
    <property type="evidence" value="ECO:0007669"/>
    <property type="project" value="TreeGrafter"/>
</dbReference>
<reference evidence="2" key="3">
    <citation type="submission" date="2025-09" db="UniProtKB">
        <authorList>
            <consortium name="Ensembl"/>
        </authorList>
    </citation>
    <scope>IDENTIFICATION</scope>
</reference>
<protein>
    <recommendedName>
        <fullName evidence="1">Alkyl hydroperoxide reductase subunit C/ Thiol specific antioxidant domain-containing protein</fullName>
    </recommendedName>
</protein>
<dbReference type="AlphaFoldDB" id="A0A4W5P916"/>
<dbReference type="SUPFAM" id="SSF52833">
    <property type="entry name" value="Thioredoxin-like"/>
    <property type="match status" value="1"/>
</dbReference>
<feature type="domain" description="Alkyl hydroperoxide reductase subunit C/ Thiol specific antioxidant" evidence="1">
    <location>
        <begin position="48"/>
        <end position="146"/>
    </location>
</feature>
<evidence type="ECO:0000313" key="3">
    <source>
        <dbReference type="Proteomes" id="UP000314982"/>
    </source>
</evidence>
<dbReference type="GeneTree" id="ENSGT00940000164279"/>
<dbReference type="PANTHER" id="PTHR43503">
    <property type="entry name" value="MCG48959-RELATED"/>
    <property type="match status" value="1"/>
</dbReference>
<evidence type="ECO:0000313" key="2">
    <source>
        <dbReference type="Ensembl" id="ENSHHUP00000059862.1"/>
    </source>
</evidence>
<sequence length="229" mass="25141">MKHRSQGDRGCHSSTRPLLSLSRCFCPSIHHHPPLSVAGVSCSPISVTTPVCTTELGRAPKLSGEFSRSNIKMIALSIDSLEDHRGWTEVSTASQMESGCAFLFPIIADSHRKLAVALGMLDHGEKDKCGIPLTATDFFIGPDKRLKLSLLYPPTMARNFDEILRVVEGLQLTAQNQVATPPGDYVRVPPNIPEEAAAINVKNNYAFLRLSPDPLYQRDSSTPPIRPLW</sequence>
<dbReference type="InterPro" id="IPR036249">
    <property type="entry name" value="Thioredoxin-like_sf"/>
</dbReference>
<dbReference type="GO" id="GO:0016209">
    <property type="term" value="F:antioxidant activity"/>
    <property type="evidence" value="ECO:0007669"/>
    <property type="project" value="InterPro"/>
</dbReference>
<keyword evidence="3" id="KW-1185">Reference proteome</keyword>
<dbReference type="GO" id="GO:0045454">
    <property type="term" value="P:cell redox homeostasis"/>
    <property type="evidence" value="ECO:0007669"/>
    <property type="project" value="TreeGrafter"/>
</dbReference>
<dbReference type="Proteomes" id="UP000314982">
    <property type="component" value="Unassembled WGS sequence"/>
</dbReference>
<evidence type="ECO:0000259" key="1">
    <source>
        <dbReference type="Pfam" id="PF00578"/>
    </source>
</evidence>